<evidence type="ECO:0000256" key="1">
    <source>
        <dbReference type="SAM" id="MobiDB-lite"/>
    </source>
</evidence>
<accession>A0A4P9VZ02</accession>
<reference evidence="3" key="1">
    <citation type="journal article" date="2018" name="Nat. Microbiol.">
        <title>Leveraging single-cell genomics to expand the fungal tree of life.</title>
        <authorList>
            <person name="Ahrendt S.R."/>
            <person name="Quandt C.A."/>
            <person name="Ciobanu D."/>
            <person name="Clum A."/>
            <person name="Salamov A."/>
            <person name="Andreopoulos B."/>
            <person name="Cheng J.F."/>
            <person name="Woyke T."/>
            <person name="Pelin A."/>
            <person name="Henrissat B."/>
            <person name="Reynolds N.K."/>
            <person name="Benny G.L."/>
            <person name="Smith M.E."/>
            <person name="James T.Y."/>
            <person name="Grigoriev I.V."/>
        </authorList>
    </citation>
    <scope>NUCLEOTIDE SEQUENCE [LARGE SCALE GENOMIC DNA]</scope>
</reference>
<dbReference type="OrthoDB" id="2448523at2759"/>
<dbReference type="AlphaFoldDB" id="A0A4P9VZ02"/>
<gene>
    <name evidence="2" type="ORF">BDK51DRAFT_49609</name>
</gene>
<feature type="compositionally biased region" description="Low complexity" evidence="1">
    <location>
        <begin position="226"/>
        <end position="235"/>
    </location>
</feature>
<name>A0A4P9VZ02_9FUNG</name>
<feature type="region of interest" description="Disordered" evidence="1">
    <location>
        <begin position="226"/>
        <end position="264"/>
    </location>
</feature>
<organism evidence="2 3">
    <name type="scientific">Blyttiomyces helicus</name>
    <dbReference type="NCBI Taxonomy" id="388810"/>
    <lineage>
        <taxon>Eukaryota</taxon>
        <taxon>Fungi</taxon>
        <taxon>Fungi incertae sedis</taxon>
        <taxon>Chytridiomycota</taxon>
        <taxon>Chytridiomycota incertae sedis</taxon>
        <taxon>Chytridiomycetes</taxon>
        <taxon>Chytridiomycetes incertae sedis</taxon>
        <taxon>Blyttiomyces</taxon>
    </lineage>
</organism>
<protein>
    <recommendedName>
        <fullName evidence="4">MULE transposase domain-containing protein</fullName>
    </recommendedName>
</protein>
<sequence>MLSEEKGVEFEPMIAMTDTDVKDRKALLDVWPAIILLLCMFHVAQAWKNKLTKMLGSRVSDSVVAGVRSMVVAQVRDMLSSQIFTTAMCGVEFCQYLSQYWLWPGILGSWCRSRRPSTSRMSGIPLQRIPNTNNHLESFNSVFRTHSLAAIQTGQRARIDLLVAFEIRSILPDILSPPPSGTLSAKASVPLPSAPVLPSTTSDQNTLTFSPDPLQDAAAAMLLSTSASRFTSNPENPTPRPSSRSRKPAHTASGVAVPAGSDIVVPTDEGDGDGFEGGQENIPLGEILTVESGDDTGDESASGGEELTEEMGEEFRGDWLQAPAPPNRPLDAAFFASREAVAQQLRELNECNFNLAVHHLLNHAALDLELADLHPKGQEQITAIKGALEVLRVWSKEHTIRSTGGGSATVGKRKEGHSGFLSRQWRGSGSCCSRTATSECNK</sequence>
<keyword evidence="3" id="KW-1185">Reference proteome</keyword>
<dbReference type="EMBL" id="ML001091">
    <property type="protein sequence ID" value="RKO83568.1"/>
    <property type="molecule type" value="Genomic_DNA"/>
</dbReference>
<evidence type="ECO:0000313" key="2">
    <source>
        <dbReference type="EMBL" id="RKO83568.1"/>
    </source>
</evidence>
<proteinExistence type="predicted"/>
<evidence type="ECO:0008006" key="4">
    <source>
        <dbReference type="Google" id="ProtNLM"/>
    </source>
</evidence>
<dbReference type="Proteomes" id="UP000269721">
    <property type="component" value="Unassembled WGS sequence"/>
</dbReference>
<evidence type="ECO:0000313" key="3">
    <source>
        <dbReference type="Proteomes" id="UP000269721"/>
    </source>
</evidence>